<reference evidence="6 7" key="1">
    <citation type="submission" date="2012-12" db="EMBL/GenBank/DDBJ databases">
        <title>Novel taxa of Listeriaceae from agricultural environments in the United States.</title>
        <authorList>
            <person name="den Bakker H.C."/>
            <person name="Allred A."/>
            <person name="Warchocki S."/>
            <person name="Wright E.M."/>
            <person name="Burrell A."/>
            <person name="Nightingale K.K."/>
            <person name="Kephart D."/>
            <person name="Wiedmann M."/>
        </authorList>
    </citation>
    <scope>NUCLEOTIDE SEQUENCE [LARGE SCALE GENOMIC DNA]</scope>
    <source>
        <strain evidence="6 7">FSL F6-1037</strain>
    </source>
</reference>
<evidence type="ECO:0000256" key="2">
    <source>
        <dbReference type="ARBA" id="ARBA00022618"/>
    </source>
</evidence>
<dbReference type="PIRSF" id="PIRSF019345">
    <property type="entry name" value="ScpB"/>
    <property type="match status" value="1"/>
</dbReference>
<comment type="similarity">
    <text evidence="5">Belongs to the ScpB family.</text>
</comment>
<evidence type="ECO:0000313" key="6">
    <source>
        <dbReference type="EMBL" id="EUJ41634.1"/>
    </source>
</evidence>
<comment type="caution">
    <text evidence="6">The sequence shown here is derived from an EMBL/GenBank/DDBJ whole genome shotgun (WGS) entry which is preliminary data.</text>
</comment>
<dbReference type="InterPro" id="IPR005234">
    <property type="entry name" value="ScpB_csome_segregation"/>
</dbReference>
<evidence type="ECO:0000256" key="5">
    <source>
        <dbReference type="HAMAP-Rule" id="MF_01804"/>
    </source>
</evidence>
<dbReference type="HAMAP" id="MF_01804">
    <property type="entry name" value="ScpB"/>
    <property type="match status" value="1"/>
</dbReference>
<keyword evidence="2 5" id="KW-0132">Cell division</keyword>
<organism evidence="6 7">
    <name type="scientific">Brochothrix campestris FSL F6-1037</name>
    <dbReference type="NCBI Taxonomy" id="1265861"/>
    <lineage>
        <taxon>Bacteria</taxon>
        <taxon>Bacillati</taxon>
        <taxon>Bacillota</taxon>
        <taxon>Bacilli</taxon>
        <taxon>Bacillales</taxon>
        <taxon>Listeriaceae</taxon>
        <taxon>Brochothrix</taxon>
    </lineage>
</organism>
<evidence type="ECO:0000256" key="4">
    <source>
        <dbReference type="ARBA" id="ARBA00023306"/>
    </source>
</evidence>
<protein>
    <recommendedName>
        <fullName evidence="5">Segregation and condensation protein B</fullName>
    </recommendedName>
</protein>
<dbReference type="GO" id="GO:0006260">
    <property type="term" value="P:DNA replication"/>
    <property type="evidence" value="ECO:0007669"/>
    <property type="project" value="UniProtKB-UniRule"/>
</dbReference>
<dbReference type="GO" id="GO:0005737">
    <property type="term" value="C:cytoplasm"/>
    <property type="evidence" value="ECO:0007669"/>
    <property type="project" value="UniProtKB-SubCell"/>
</dbReference>
<dbReference type="SUPFAM" id="SSF46785">
    <property type="entry name" value="Winged helix' DNA-binding domain"/>
    <property type="match status" value="2"/>
</dbReference>
<dbReference type="Pfam" id="PF04079">
    <property type="entry name" value="SMC_ScpB"/>
    <property type="match status" value="1"/>
</dbReference>
<keyword evidence="4 5" id="KW-0131">Cell cycle</keyword>
<dbReference type="OrthoDB" id="9806226at2"/>
<comment type="function">
    <text evidence="5">Participates in chromosomal partition during cell division. May act via the formation of a condensin-like complex containing Smc and ScpA that pull DNA away from mid-cell into both cell halves.</text>
</comment>
<dbReference type="RefSeq" id="WP_035313489.1">
    <property type="nucleotide sequence ID" value="NZ_AODH01000010.1"/>
</dbReference>
<dbReference type="PANTHER" id="PTHR34298:SF2">
    <property type="entry name" value="SEGREGATION AND CONDENSATION PROTEIN B"/>
    <property type="match status" value="1"/>
</dbReference>
<dbReference type="Gene3D" id="1.10.10.10">
    <property type="entry name" value="Winged helix-like DNA-binding domain superfamily/Winged helix DNA-binding domain"/>
    <property type="match status" value="2"/>
</dbReference>
<dbReference type="PATRIC" id="fig|1265861.3.peg.609"/>
<accession>W7CPQ1</accession>
<dbReference type="EMBL" id="AODH01000010">
    <property type="protein sequence ID" value="EUJ41634.1"/>
    <property type="molecule type" value="Genomic_DNA"/>
</dbReference>
<keyword evidence="1 5" id="KW-0963">Cytoplasm</keyword>
<dbReference type="Proteomes" id="UP000019243">
    <property type="component" value="Unassembled WGS sequence"/>
</dbReference>
<dbReference type="NCBIfam" id="TIGR00281">
    <property type="entry name" value="SMC-Scp complex subunit ScpB"/>
    <property type="match status" value="1"/>
</dbReference>
<dbReference type="InterPro" id="IPR036388">
    <property type="entry name" value="WH-like_DNA-bd_sf"/>
</dbReference>
<dbReference type="PANTHER" id="PTHR34298">
    <property type="entry name" value="SEGREGATION AND CONDENSATION PROTEIN B"/>
    <property type="match status" value="1"/>
</dbReference>
<evidence type="ECO:0000256" key="1">
    <source>
        <dbReference type="ARBA" id="ARBA00022490"/>
    </source>
</evidence>
<dbReference type="AlphaFoldDB" id="W7CPQ1"/>
<keyword evidence="3 5" id="KW-0159">Chromosome partition</keyword>
<gene>
    <name evidence="5" type="primary">scpB</name>
    <name evidence="6" type="ORF">BCAMP_03110</name>
</gene>
<keyword evidence="7" id="KW-1185">Reference proteome</keyword>
<proteinExistence type="inferred from homology"/>
<dbReference type="GO" id="GO:0051301">
    <property type="term" value="P:cell division"/>
    <property type="evidence" value="ECO:0007669"/>
    <property type="project" value="UniProtKB-KW"/>
</dbReference>
<evidence type="ECO:0000313" key="7">
    <source>
        <dbReference type="Proteomes" id="UP000019243"/>
    </source>
</evidence>
<dbReference type="STRING" id="1265861.BCAMP_03110"/>
<evidence type="ECO:0000256" key="3">
    <source>
        <dbReference type="ARBA" id="ARBA00022829"/>
    </source>
</evidence>
<dbReference type="GO" id="GO:0051304">
    <property type="term" value="P:chromosome separation"/>
    <property type="evidence" value="ECO:0007669"/>
    <property type="project" value="InterPro"/>
</dbReference>
<sequence>MKFKNEQAIVESLLFAAGDDGLSLKQLSEVMTIQRDVLLEVLENLRLKYQSDDSSGIQLIELANSYQLTTKAQYADYLQKLVDSPHASALTQASLETLAIIAYKQPVTRIEIEEIRGVSADGPVRTLVSRGLITDKGRSEKVGRARLYVTTKEFLDYFGLANLNELPDVSEEWENDKLQEEMDLFFKTFQDTTIKGRVEDGKTTKSNS</sequence>
<comment type="subunit">
    <text evidence="5">Homodimer. Homodimerization may be required to stabilize the binding of ScpA to the Smc head domains. Component of a cohesin-like complex composed of ScpA, ScpB and the Smc homodimer, in which ScpA and ScpB bind to the head domain of Smc. The presence of the three proteins is required for the association of the complex with DNA.</text>
</comment>
<comment type="subcellular location">
    <subcellularLocation>
        <location evidence="5">Cytoplasm</location>
    </subcellularLocation>
    <text evidence="5">Associated with two foci at the outer edges of the nucleoid region in young cells, and at four foci within both cell halves in older cells.</text>
</comment>
<name>W7CPQ1_9LIST</name>
<dbReference type="InterPro" id="IPR036390">
    <property type="entry name" value="WH_DNA-bd_sf"/>
</dbReference>